<feature type="region of interest" description="Disordered" evidence="1">
    <location>
        <begin position="1"/>
        <end position="20"/>
    </location>
</feature>
<protein>
    <submittedName>
        <fullName evidence="2">Uncharacterized protein</fullName>
    </submittedName>
</protein>
<reference evidence="2 3" key="1">
    <citation type="submission" date="2019-05" db="EMBL/GenBank/DDBJ databases">
        <title>Another draft genome of Portunus trituberculatus and its Hox gene families provides insights of decapod evolution.</title>
        <authorList>
            <person name="Jeong J.-H."/>
            <person name="Song I."/>
            <person name="Kim S."/>
            <person name="Choi T."/>
            <person name="Kim D."/>
            <person name="Ryu S."/>
            <person name="Kim W."/>
        </authorList>
    </citation>
    <scope>NUCLEOTIDE SEQUENCE [LARGE SCALE GENOMIC DNA]</scope>
    <source>
        <tissue evidence="2">Muscle</tissue>
    </source>
</reference>
<dbReference type="Proteomes" id="UP000324222">
    <property type="component" value="Unassembled WGS sequence"/>
</dbReference>
<comment type="caution">
    <text evidence="2">The sequence shown here is derived from an EMBL/GenBank/DDBJ whole genome shotgun (WGS) entry which is preliminary data.</text>
</comment>
<evidence type="ECO:0000313" key="3">
    <source>
        <dbReference type="Proteomes" id="UP000324222"/>
    </source>
</evidence>
<feature type="compositionally biased region" description="Low complexity" evidence="1">
    <location>
        <begin position="9"/>
        <end position="20"/>
    </location>
</feature>
<evidence type="ECO:0000313" key="2">
    <source>
        <dbReference type="EMBL" id="MPC15020.1"/>
    </source>
</evidence>
<accession>A0A5B7CZZ4</accession>
<keyword evidence="3" id="KW-1185">Reference proteome</keyword>
<proteinExistence type="predicted"/>
<evidence type="ECO:0000256" key="1">
    <source>
        <dbReference type="SAM" id="MobiDB-lite"/>
    </source>
</evidence>
<gene>
    <name evidence="2" type="ORF">E2C01_007801</name>
</gene>
<dbReference type="AlphaFoldDB" id="A0A5B7CZZ4"/>
<sequence length="61" mass="6538">MISQTLTNSSGGPSSASSALCSSPILLRSHTCSLRSVPELAKMVSFCLFPELLHNTEEKNK</sequence>
<name>A0A5B7CZZ4_PORTR</name>
<organism evidence="2 3">
    <name type="scientific">Portunus trituberculatus</name>
    <name type="common">Swimming crab</name>
    <name type="synonym">Neptunus trituberculatus</name>
    <dbReference type="NCBI Taxonomy" id="210409"/>
    <lineage>
        <taxon>Eukaryota</taxon>
        <taxon>Metazoa</taxon>
        <taxon>Ecdysozoa</taxon>
        <taxon>Arthropoda</taxon>
        <taxon>Crustacea</taxon>
        <taxon>Multicrustacea</taxon>
        <taxon>Malacostraca</taxon>
        <taxon>Eumalacostraca</taxon>
        <taxon>Eucarida</taxon>
        <taxon>Decapoda</taxon>
        <taxon>Pleocyemata</taxon>
        <taxon>Brachyura</taxon>
        <taxon>Eubrachyura</taxon>
        <taxon>Portunoidea</taxon>
        <taxon>Portunidae</taxon>
        <taxon>Portuninae</taxon>
        <taxon>Portunus</taxon>
    </lineage>
</organism>
<dbReference type="EMBL" id="VSRR010000397">
    <property type="protein sequence ID" value="MPC15020.1"/>
    <property type="molecule type" value="Genomic_DNA"/>
</dbReference>